<gene>
    <name evidence="2" type="ORF">R4K57_01350</name>
</gene>
<dbReference type="Proteomes" id="UP001187425">
    <property type="component" value="Unassembled WGS sequence"/>
</dbReference>
<evidence type="ECO:0000256" key="1">
    <source>
        <dbReference type="SAM" id="MobiDB-lite"/>
    </source>
</evidence>
<dbReference type="EMBL" id="JAWMQI010000003">
    <property type="protein sequence ID" value="MDV7247089.1"/>
    <property type="molecule type" value="Genomic_DNA"/>
</dbReference>
<protein>
    <submittedName>
        <fullName evidence="2">Uncharacterized protein</fullName>
    </submittedName>
</protein>
<dbReference type="AlphaFoldDB" id="A0AAW8ZNI7"/>
<organism evidence="2 3">
    <name type="scientific">Xanthomonas hortorum pv. vitians</name>
    <dbReference type="NCBI Taxonomy" id="83224"/>
    <lineage>
        <taxon>Bacteria</taxon>
        <taxon>Pseudomonadati</taxon>
        <taxon>Pseudomonadota</taxon>
        <taxon>Gammaproteobacteria</taxon>
        <taxon>Lysobacterales</taxon>
        <taxon>Lysobacteraceae</taxon>
        <taxon>Xanthomonas</taxon>
    </lineage>
</organism>
<reference evidence="2 3" key="1">
    <citation type="submission" date="2023-10" db="EMBL/GenBank/DDBJ databases">
        <title>A new tool for lettuce pathogen research.</title>
        <authorList>
            <person name="Horton K.N."/>
            <person name="Cseke L.J."/>
            <person name="Badiwe M."/>
            <person name="Tesfaye D."/>
            <person name="Klein A."/>
            <person name="Su J."/>
            <person name="Potnis N."/>
            <person name="Gassmann W."/>
        </authorList>
    </citation>
    <scope>NUCLEOTIDE SEQUENCE [LARGE SCALE GENOMIC DNA]</scope>
    <source>
        <strain evidence="2 3">JSKH1901</strain>
    </source>
</reference>
<feature type="region of interest" description="Disordered" evidence="1">
    <location>
        <begin position="1"/>
        <end position="22"/>
    </location>
</feature>
<name>A0AAW8ZNI7_9XANT</name>
<evidence type="ECO:0000313" key="2">
    <source>
        <dbReference type="EMBL" id="MDV7247089.1"/>
    </source>
</evidence>
<accession>A0AAW8ZNI7</accession>
<comment type="caution">
    <text evidence="2">The sequence shown here is derived from an EMBL/GenBank/DDBJ whole genome shotgun (WGS) entry which is preliminary data.</text>
</comment>
<sequence length="47" mass="5115">MKRSTSAWSVSMHAETHPVPTPFSDAKRSITLTVIDSLAAHCKAYSP</sequence>
<evidence type="ECO:0000313" key="3">
    <source>
        <dbReference type="Proteomes" id="UP001187425"/>
    </source>
</evidence>
<dbReference type="RefSeq" id="WP_155767015.1">
    <property type="nucleotide sequence ID" value="NZ_CP060399.1"/>
</dbReference>
<proteinExistence type="predicted"/>
<dbReference type="GeneID" id="55515395"/>